<proteinExistence type="predicted"/>
<evidence type="ECO:0000256" key="1">
    <source>
        <dbReference type="SAM" id="MobiDB-lite"/>
    </source>
</evidence>
<protein>
    <submittedName>
        <fullName evidence="2">Uncharacterized protein LOC114341657</fullName>
    </submittedName>
</protein>
<organism evidence="2">
    <name type="scientific">Diabrotica virgifera virgifera</name>
    <name type="common">western corn rootworm</name>
    <dbReference type="NCBI Taxonomy" id="50390"/>
    <lineage>
        <taxon>Eukaryota</taxon>
        <taxon>Metazoa</taxon>
        <taxon>Ecdysozoa</taxon>
        <taxon>Arthropoda</taxon>
        <taxon>Hexapoda</taxon>
        <taxon>Insecta</taxon>
        <taxon>Pterygota</taxon>
        <taxon>Neoptera</taxon>
        <taxon>Endopterygota</taxon>
        <taxon>Coleoptera</taxon>
        <taxon>Polyphaga</taxon>
        <taxon>Cucujiformia</taxon>
        <taxon>Chrysomeloidea</taxon>
        <taxon>Chrysomelidae</taxon>
        <taxon>Galerucinae</taxon>
        <taxon>Diabroticina</taxon>
        <taxon>Diabroticites</taxon>
        <taxon>Diabrotica</taxon>
    </lineage>
</organism>
<dbReference type="InParanoid" id="A0A6P7GWT0"/>
<gene>
    <name evidence="2" type="primary">LOC114341657</name>
</gene>
<feature type="compositionally biased region" description="Basic and acidic residues" evidence="1">
    <location>
        <begin position="21"/>
        <end position="38"/>
    </location>
</feature>
<evidence type="ECO:0000313" key="2">
    <source>
        <dbReference type="RefSeq" id="XP_028148265.1"/>
    </source>
</evidence>
<dbReference type="RefSeq" id="XP_028148265.1">
    <property type="nucleotide sequence ID" value="XM_028292464.1"/>
</dbReference>
<sequence length="118" mass="13521">MASASNEAFILSDISGDDSDNDKNYLPDDESTDKSQDEHDAIINLNNLQNGRKRIRRTQTHKKCIRKEKRARGEEYVSTTGKVVSNKTCDMTDCECPFAVYKKYFKLEESKFLKDSTV</sequence>
<dbReference type="AlphaFoldDB" id="A0A6P7GWT0"/>
<reference evidence="2" key="1">
    <citation type="submission" date="2025-08" db="UniProtKB">
        <authorList>
            <consortium name="RefSeq"/>
        </authorList>
    </citation>
    <scope>IDENTIFICATION</scope>
    <source>
        <tissue evidence="2">Whole insect</tissue>
    </source>
</reference>
<name>A0A6P7GWT0_DIAVI</name>
<accession>A0A6P7GWT0</accession>
<feature type="region of interest" description="Disordered" evidence="1">
    <location>
        <begin position="1"/>
        <end position="38"/>
    </location>
</feature>